<accession>A0A150WUK1</accession>
<dbReference type="PANTHER" id="PTHR48094">
    <property type="entry name" value="PROTEIN/NUCLEIC ACID DEGLYCASE DJ-1-RELATED"/>
    <property type="match status" value="1"/>
</dbReference>
<evidence type="ECO:0000256" key="3">
    <source>
        <dbReference type="ARBA" id="ARBA00038493"/>
    </source>
</evidence>
<sequence length="227" mass="24560">MKKALIVITNHDQKGDTKQQTGWFLSEVTHIYYPLVAAGYKVDFASPRGGIAPMDESSRDLKDADNKRFVENKKLMAQTQNTLALANVIPKDYQIVHFAGGHGAMWDFPGNEAVNKVAAGVYDNGGIVAAVCHGPAALVDVKLANGKYLVEGKDVSAFTDAEEAEVGLAKTVPFLLESKLRSRGAKMHPAKNWSDQSSVSERLVTGQNPQSGHSVAKKIVELAKTLR</sequence>
<comment type="similarity">
    <text evidence="3">Belongs to the peptidase C56 family. HSP31-like subfamily.</text>
</comment>
<name>A0A150WUK1_BDEBC</name>
<dbReference type="RefSeq" id="WP_063243067.1">
    <property type="nucleotide sequence ID" value="NZ_LUKF01000003.1"/>
</dbReference>
<organism evidence="5 6">
    <name type="scientific">Bdellovibrio bacteriovorus</name>
    <dbReference type="NCBI Taxonomy" id="959"/>
    <lineage>
        <taxon>Bacteria</taxon>
        <taxon>Pseudomonadati</taxon>
        <taxon>Bdellovibrionota</taxon>
        <taxon>Bdellovibrionia</taxon>
        <taxon>Bdellovibrionales</taxon>
        <taxon>Pseudobdellovibrionaceae</taxon>
        <taxon>Bdellovibrio</taxon>
    </lineage>
</organism>
<evidence type="ECO:0000313" key="5">
    <source>
        <dbReference type="EMBL" id="KYG70159.1"/>
    </source>
</evidence>
<dbReference type="GO" id="GO:0005737">
    <property type="term" value="C:cytoplasm"/>
    <property type="evidence" value="ECO:0007669"/>
    <property type="project" value="TreeGrafter"/>
</dbReference>
<protein>
    <submittedName>
        <fullName evidence="5">Thiamine biosynthesis protein ThiJ</fullName>
    </submittedName>
</protein>
<dbReference type="InterPro" id="IPR029062">
    <property type="entry name" value="Class_I_gatase-like"/>
</dbReference>
<evidence type="ECO:0000259" key="4">
    <source>
        <dbReference type="Pfam" id="PF01965"/>
    </source>
</evidence>
<dbReference type="GO" id="GO:0019243">
    <property type="term" value="P:methylglyoxal catabolic process to D-lactate via S-lactoyl-glutathione"/>
    <property type="evidence" value="ECO:0007669"/>
    <property type="project" value="TreeGrafter"/>
</dbReference>
<dbReference type="Proteomes" id="UP000075391">
    <property type="component" value="Unassembled WGS sequence"/>
</dbReference>
<keyword evidence="2" id="KW-0456">Lyase</keyword>
<proteinExistence type="inferred from homology"/>
<dbReference type="Gene3D" id="3.40.50.880">
    <property type="match status" value="1"/>
</dbReference>
<evidence type="ECO:0000256" key="2">
    <source>
        <dbReference type="ARBA" id="ARBA00023239"/>
    </source>
</evidence>
<dbReference type="SUPFAM" id="SSF52317">
    <property type="entry name" value="Class I glutamine amidotransferase-like"/>
    <property type="match status" value="1"/>
</dbReference>
<dbReference type="InterPro" id="IPR002818">
    <property type="entry name" value="DJ-1/PfpI"/>
</dbReference>
<reference evidence="5 6" key="1">
    <citation type="submission" date="2016-03" db="EMBL/GenBank/DDBJ databases">
        <authorList>
            <person name="Ploux O."/>
        </authorList>
    </citation>
    <scope>NUCLEOTIDE SEQUENCE [LARGE SCALE GENOMIC DNA]</scope>
    <source>
        <strain evidence="5 6">BER2</strain>
    </source>
</reference>
<dbReference type="InterPro" id="IPR050325">
    <property type="entry name" value="Prot/Nucl_acid_deglycase"/>
</dbReference>
<evidence type="ECO:0000256" key="1">
    <source>
        <dbReference type="ARBA" id="ARBA00023016"/>
    </source>
</evidence>
<gene>
    <name evidence="5" type="ORF">AZI85_14755</name>
</gene>
<keyword evidence="1" id="KW-0346">Stress response</keyword>
<dbReference type="GO" id="GO:0019172">
    <property type="term" value="F:glyoxalase III activity"/>
    <property type="evidence" value="ECO:0007669"/>
    <property type="project" value="TreeGrafter"/>
</dbReference>
<dbReference type="PANTHER" id="PTHR48094:SF11">
    <property type="entry name" value="GLUTATHIONE-INDEPENDENT GLYOXALASE HSP31-RELATED"/>
    <property type="match status" value="1"/>
</dbReference>
<feature type="domain" description="DJ-1/PfpI" evidence="4">
    <location>
        <begin position="26"/>
        <end position="221"/>
    </location>
</feature>
<evidence type="ECO:0000313" key="6">
    <source>
        <dbReference type="Proteomes" id="UP000075391"/>
    </source>
</evidence>
<dbReference type="AlphaFoldDB" id="A0A150WUK1"/>
<dbReference type="CDD" id="cd03141">
    <property type="entry name" value="GATase1_Hsp31_like"/>
    <property type="match status" value="1"/>
</dbReference>
<dbReference type="EMBL" id="LUKF01000003">
    <property type="protein sequence ID" value="KYG70159.1"/>
    <property type="molecule type" value="Genomic_DNA"/>
</dbReference>
<comment type="caution">
    <text evidence="5">The sequence shown here is derived from an EMBL/GenBank/DDBJ whole genome shotgun (WGS) entry which is preliminary data.</text>
</comment>
<dbReference type="Pfam" id="PF01965">
    <property type="entry name" value="DJ-1_PfpI"/>
    <property type="match status" value="1"/>
</dbReference>